<dbReference type="AlphaFoldDB" id="A0A1H9W322"/>
<gene>
    <name evidence="3" type="ORF">SAMN05518684_11416</name>
</gene>
<keyword evidence="1" id="KW-0067">ATP-binding</keyword>
<reference evidence="4" key="1">
    <citation type="submission" date="2016-10" db="EMBL/GenBank/DDBJ databases">
        <authorList>
            <person name="Varghese N."/>
            <person name="Submissions S."/>
        </authorList>
    </citation>
    <scope>NUCLEOTIDE SEQUENCE [LARGE SCALE GENOMIC DNA]</scope>
    <source>
        <strain evidence="4">S9</strain>
    </source>
</reference>
<dbReference type="EMBL" id="FOGT01000014">
    <property type="protein sequence ID" value="SES28077.1"/>
    <property type="molecule type" value="Genomic_DNA"/>
</dbReference>
<dbReference type="PROSITE" id="PS50975">
    <property type="entry name" value="ATP_GRASP"/>
    <property type="match status" value="1"/>
</dbReference>
<dbReference type="InterPro" id="IPR011761">
    <property type="entry name" value="ATP-grasp"/>
</dbReference>
<dbReference type="GO" id="GO:0046872">
    <property type="term" value="F:metal ion binding"/>
    <property type="evidence" value="ECO:0007669"/>
    <property type="project" value="InterPro"/>
</dbReference>
<keyword evidence="4" id="KW-1185">Reference proteome</keyword>
<dbReference type="Proteomes" id="UP000198571">
    <property type="component" value="Unassembled WGS sequence"/>
</dbReference>
<dbReference type="InterPro" id="IPR026838">
    <property type="entry name" value="YheC/D"/>
</dbReference>
<evidence type="ECO:0000313" key="4">
    <source>
        <dbReference type="Proteomes" id="UP000198571"/>
    </source>
</evidence>
<name>A0A1H9W322_9BACI</name>
<dbReference type="GO" id="GO:0005524">
    <property type="term" value="F:ATP binding"/>
    <property type="evidence" value="ECO:0007669"/>
    <property type="project" value="UniProtKB-UniRule"/>
</dbReference>
<dbReference type="Gene3D" id="3.30.470.20">
    <property type="entry name" value="ATP-grasp fold, B domain"/>
    <property type="match status" value="1"/>
</dbReference>
<dbReference type="STRING" id="1601833.SAMN05518684_11416"/>
<sequence>MKIYHHCKGDLTIQLFAFTPKDIDWENKRIDGGCFKNGQWVTETFRFPDVVYNRCYLKQGKTLQRLETYIGENKCFNSITYFNKWEVYKLLSGTSLKKYLPDTLLYDPQALMKQLKKNRQLILKPCYGFQGKRLYLLELTEDNQFKIYQDMLKPRYILRDEQSFLAKIAELTSGRKYLMQKKINLAKVEGKLADIRLLVQKNRHGVWSVTNGISRIAYYSFFITNCSEKIMEMDTVLSTLFCDEAGKKSATEDIHRIGVAASKALESETGLLGETAIDLAIDEDGRIWIIEINGKIQKSMYHHIEDKVSVDIDSVYKKPLEYAYYLSQQ</sequence>
<protein>
    <submittedName>
        <fullName evidence="3">YheC/D like ATP-grasp</fullName>
    </submittedName>
</protein>
<dbReference type="Pfam" id="PF14398">
    <property type="entry name" value="ATPgrasp_YheCD"/>
    <property type="match status" value="1"/>
</dbReference>
<keyword evidence="1" id="KW-0547">Nucleotide-binding</keyword>
<evidence type="ECO:0000256" key="1">
    <source>
        <dbReference type="PROSITE-ProRule" id="PRU00409"/>
    </source>
</evidence>
<evidence type="ECO:0000259" key="2">
    <source>
        <dbReference type="PROSITE" id="PS50975"/>
    </source>
</evidence>
<feature type="domain" description="ATP-grasp" evidence="2">
    <location>
        <begin position="89"/>
        <end position="321"/>
    </location>
</feature>
<dbReference type="SUPFAM" id="SSF56059">
    <property type="entry name" value="Glutathione synthetase ATP-binding domain-like"/>
    <property type="match status" value="1"/>
</dbReference>
<proteinExistence type="predicted"/>
<organism evidence="3 4">
    <name type="scientific">Salipaludibacillus aurantiacus</name>
    <dbReference type="NCBI Taxonomy" id="1601833"/>
    <lineage>
        <taxon>Bacteria</taxon>
        <taxon>Bacillati</taxon>
        <taxon>Bacillota</taxon>
        <taxon>Bacilli</taxon>
        <taxon>Bacillales</taxon>
        <taxon>Bacillaceae</taxon>
    </lineage>
</organism>
<evidence type="ECO:0000313" key="3">
    <source>
        <dbReference type="EMBL" id="SES28077.1"/>
    </source>
</evidence>
<accession>A0A1H9W322</accession>